<evidence type="ECO:0000256" key="1">
    <source>
        <dbReference type="SAM" id="Coils"/>
    </source>
</evidence>
<evidence type="ECO:0000313" key="2">
    <source>
        <dbReference type="EMBL" id="KAF2206407.1"/>
    </source>
</evidence>
<dbReference type="EMBL" id="ML992722">
    <property type="protein sequence ID" value="KAF2206407.1"/>
    <property type="molecule type" value="Genomic_DNA"/>
</dbReference>
<reference evidence="2" key="1">
    <citation type="journal article" date="2020" name="Stud. Mycol.">
        <title>101 Dothideomycetes genomes: a test case for predicting lifestyles and emergence of pathogens.</title>
        <authorList>
            <person name="Haridas S."/>
            <person name="Albert R."/>
            <person name="Binder M."/>
            <person name="Bloem J."/>
            <person name="Labutti K."/>
            <person name="Salamov A."/>
            <person name="Andreopoulos B."/>
            <person name="Baker S."/>
            <person name="Barry K."/>
            <person name="Bills G."/>
            <person name="Bluhm B."/>
            <person name="Cannon C."/>
            <person name="Castanera R."/>
            <person name="Culley D."/>
            <person name="Daum C."/>
            <person name="Ezra D."/>
            <person name="Gonzalez J."/>
            <person name="Henrissat B."/>
            <person name="Kuo A."/>
            <person name="Liang C."/>
            <person name="Lipzen A."/>
            <person name="Lutzoni F."/>
            <person name="Magnuson J."/>
            <person name="Mondo S."/>
            <person name="Nolan M."/>
            <person name="Ohm R."/>
            <person name="Pangilinan J."/>
            <person name="Park H.-J."/>
            <person name="Ramirez L."/>
            <person name="Alfaro M."/>
            <person name="Sun H."/>
            <person name="Tritt A."/>
            <person name="Yoshinaga Y."/>
            <person name="Zwiers L.-H."/>
            <person name="Turgeon B."/>
            <person name="Goodwin S."/>
            <person name="Spatafora J."/>
            <person name="Crous P."/>
            <person name="Grigoriev I."/>
        </authorList>
    </citation>
    <scope>NUCLEOTIDE SEQUENCE</scope>
    <source>
        <strain evidence="2">SCOH1-5</strain>
    </source>
</reference>
<organism evidence="2 3">
    <name type="scientific">Cercospora zeae-maydis SCOH1-5</name>
    <dbReference type="NCBI Taxonomy" id="717836"/>
    <lineage>
        <taxon>Eukaryota</taxon>
        <taxon>Fungi</taxon>
        <taxon>Dikarya</taxon>
        <taxon>Ascomycota</taxon>
        <taxon>Pezizomycotina</taxon>
        <taxon>Dothideomycetes</taxon>
        <taxon>Dothideomycetidae</taxon>
        <taxon>Mycosphaerellales</taxon>
        <taxon>Mycosphaerellaceae</taxon>
        <taxon>Cercospora</taxon>
    </lineage>
</organism>
<protein>
    <recommendedName>
        <fullName evidence="4">RNA ligase/cyclic nucleotide phosphodiesterase</fullName>
    </recommendedName>
</protein>
<dbReference type="Proteomes" id="UP000799539">
    <property type="component" value="Unassembled WGS sequence"/>
</dbReference>
<dbReference type="AlphaFoldDB" id="A0A6A6F271"/>
<keyword evidence="3" id="KW-1185">Reference proteome</keyword>
<feature type="coiled-coil region" evidence="1">
    <location>
        <begin position="28"/>
        <end position="55"/>
    </location>
</feature>
<dbReference type="Gene3D" id="3.90.1140.10">
    <property type="entry name" value="Cyclic phosphodiesterase"/>
    <property type="match status" value="1"/>
</dbReference>
<keyword evidence="1" id="KW-0175">Coiled coil</keyword>
<dbReference type="SUPFAM" id="SSF55144">
    <property type="entry name" value="LigT-like"/>
    <property type="match status" value="1"/>
</dbReference>
<proteinExistence type="predicted"/>
<accession>A0A6A6F271</accession>
<name>A0A6A6F271_9PEZI</name>
<evidence type="ECO:0008006" key="4">
    <source>
        <dbReference type="Google" id="ProtNLM"/>
    </source>
</evidence>
<evidence type="ECO:0000313" key="3">
    <source>
        <dbReference type="Proteomes" id="UP000799539"/>
    </source>
</evidence>
<gene>
    <name evidence="2" type="ORF">CERZMDRAFT_53182</name>
</gene>
<dbReference type="OrthoDB" id="2967263at2759"/>
<sequence>MAAYYTFEDLSGGGAGDQKTDNPYHDLIESCSNDRAQIQNRYENHRVNRNGQQREKLLAPDFPGVTIDEILAKLENPQQNPGYEDPRHCLVFWARPTAHVKAIVAEVQQALRKVAPSLWIMPQNSLHMTALEVTHSQTEPDIDALVEQIRPHAERITDFTYDHRCRLVKPMVSFDAQALALSWLPASNEPNKADRTAETDDYTYHHLRRDLFSLVSGTGVKVASRYVIPSAHLTIGRFITKSDFEKQGGSVDTERVARLVEEIGKINGWLKEKYWPKEGEGMQAGSEWVVGEEKGLDFRKGPLWYGAGGETVRLGKGF</sequence>
<dbReference type="InterPro" id="IPR009097">
    <property type="entry name" value="Cyclic_Pdiesterase"/>
</dbReference>